<dbReference type="AlphaFoldDB" id="A0A5C8ZPF8"/>
<dbReference type="Gene3D" id="1.20.140.10">
    <property type="entry name" value="Butyryl-CoA Dehydrogenase, subunit A, domain 3"/>
    <property type="match status" value="1"/>
</dbReference>
<dbReference type="InterPro" id="IPR037069">
    <property type="entry name" value="AcylCoA_DH/ox_N_sf"/>
</dbReference>
<dbReference type="InterPro" id="IPR046373">
    <property type="entry name" value="Acyl-CoA_Oxase/DH_mid-dom_sf"/>
</dbReference>
<evidence type="ECO:0000256" key="2">
    <source>
        <dbReference type="ARBA" id="ARBA00009347"/>
    </source>
</evidence>
<dbReference type="SUPFAM" id="SSF56645">
    <property type="entry name" value="Acyl-CoA dehydrogenase NM domain-like"/>
    <property type="match status" value="1"/>
</dbReference>
<evidence type="ECO:0000313" key="8">
    <source>
        <dbReference type="EMBL" id="TXS90368.1"/>
    </source>
</evidence>
<reference evidence="8 9" key="1">
    <citation type="submission" date="2019-08" db="EMBL/GenBank/DDBJ databases">
        <title>Parahaliea maris sp. nov., isolated from the surface seawater.</title>
        <authorList>
            <person name="Liu Y."/>
        </authorList>
    </citation>
    <scope>NUCLEOTIDE SEQUENCE [LARGE SCALE GENOMIC DNA]</scope>
    <source>
        <strain evidence="8 9">S2-26</strain>
    </source>
</reference>
<sequence length="378" mass="40156">MTVINNTSLAFDEDQAMILDVARDFCRERSPIGAVRAQLDAPLGYDQALWQEMVGLGWPGLALPESVGGSGLGIRHAVGIAEAMGRALLGTPLISTTLAAQLVARATAEERVDAFLADVAAGVPATVALLENPDWGSDQCQCLFDESGVLQGAKHFVPDAQAAGWFVVVTRHRELPALALVRADQLPAGAIVPHTLIDETKRAATVDFSGVQLTPDAIIAGEQVTVALCDFYLLGALLTAAEATGSAGACLDTTVEYLKTRKQFGKLIGSYQALKHPCVDILMAIDSARSFVYHAATLLEDGSLGRDAEIACRMAKAQAGDALLQAGDRAVQFHGGMGFTYECDAQLYIRRAQWSSQQFGDALHHRKRLAALLLDTAA</sequence>
<comment type="caution">
    <text evidence="8">The sequence shown here is derived from an EMBL/GenBank/DDBJ whole genome shotgun (WGS) entry which is preliminary data.</text>
</comment>
<dbReference type="GO" id="GO:0050660">
    <property type="term" value="F:flavin adenine dinucleotide binding"/>
    <property type="evidence" value="ECO:0007669"/>
    <property type="project" value="InterPro"/>
</dbReference>
<dbReference type="InterPro" id="IPR009100">
    <property type="entry name" value="AcylCoA_DH/oxidase_NM_dom_sf"/>
</dbReference>
<dbReference type="Gene3D" id="2.40.110.10">
    <property type="entry name" value="Butyryl-CoA Dehydrogenase, subunit A, domain 2"/>
    <property type="match status" value="1"/>
</dbReference>
<feature type="domain" description="Acyl-CoA dehydrogenase/oxidase C-terminal" evidence="6">
    <location>
        <begin position="236"/>
        <end position="356"/>
    </location>
</feature>
<evidence type="ECO:0000259" key="7">
    <source>
        <dbReference type="Pfam" id="PF02771"/>
    </source>
</evidence>
<evidence type="ECO:0000256" key="3">
    <source>
        <dbReference type="ARBA" id="ARBA00022630"/>
    </source>
</evidence>
<feature type="domain" description="Acyl-CoA dehydrogenase/oxidase N-terminal" evidence="7">
    <location>
        <begin position="13"/>
        <end position="122"/>
    </location>
</feature>
<dbReference type="Proteomes" id="UP000321933">
    <property type="component" value="Unassembled WGS sequence"/>
</dbReference>
<dbReference type="PANTHER" id="PTHR43884:SF20">
    <property type="entry name" value="ACYL-COA DEHYDROGENASE FADE28"/>
    <property type="match status" value="1"/>
</dbReference>
<gene>
    <name evidence="8" type="ORF">FVW59_13550</name>
</gene>
<comment type="similarity">
    <text evidence="2">Belongs to the acyl-CoA dehydrogenase family.</text>
</comment>
<keyword evidence="9" id="KW-1185">Reference proteome</keyword>
<keyword evidence="4" id="KW-0274">FAD</keyword>
<dbReference type="PANTHER" id="PTHR43884">
    <property type="entry name" value="ACYL-COA DEHYDROGENASE"/>
    <property type="match status" value="1"/>
</dbReference>
<accession>A0A5C8ZPF8</accession>
<evidence type="ECO:0000256" key="5">
    <source>
        <dbReference type="ARBA" id="ARBA00023002"/>
    </source>
</evidence>
<dbReference type="InterPro" id="IPR036250">
    <property type="entry name" value="AcylCo_DH-like_C"/>
</dbReference>
<name>A0A5C8ZPF8_9GAMM</name>
<dbReference type="Pfam" id="PF00441">
    <property type="entry name" value="Acyl-CoA_dh_1"/>
    <property type="match status" value="1"/>
</dbReference>
<dbReference type="CDD" id="cd00567">
    <property type="entry name" value="ACAD"/>
    <property type="match status" value="1"/>
</dbReference>
<evidence type="ECO:0000259" key="6">
    <source>
        <dbReference type="Pfam" id="PF00441"/>
    </source>
</evidence>
<dbReference type="InterPro" id="IPR013786">
    <property type="entry name" value="AcylCoA_DH/ox_N"/>
</dbReference>
<evidence type="ECO:0000256" key="1">
    <source>
        <dbReference type="ARBA" id="ARBA00001974"/>
    </source>
</evidence>
<dbReference type="OrthoDB" id="7053515at2"/>
<comment type="cofactor">
    <cofactor evidence="1">
        <name>FAD</name>
        <dbReference type="ChEBI" id="CHEBI:57692"/>
    </cofactor>
</comment>
<dbReference type="InterPro" id="IPR009075">
    <property type="entry name" value="AcylCo_DH/oxidase_C"/>
</dbReference>
<protein>
    <submittedName>
        <fullName evidence="8">Acyl-CoA dehydrogenase</fullName>
    </submittedName>
</protein>
<keyword evidence="3" id="KW-0285">Flavoprotein</keyword>
<dbReference type="Pfam" id="PF02771">
    <property type="entry name" value="Acyl-CoA_dh_N"/>
    <property type="match status" value="1"/>
</dbReference>
<dbReference type="EMBL" id="VRYZ01000006">
    <property type="protein sequence ID" value="TXS90368.1"/>
    <property type="molecule type" value="Genomic_DNA"/>
</dbReference>
<evidence type="ECO:0000256" key="4">
    <source>
        <dbReference type="ARBA" id="ARBA00022827"/>
    </source>
</evidence>
<proteinExistence type="inferred from homology"/>
<dbReference type="SUPFAM" id="SSF47203">
    <property type="entry name" value="Acyl-CoA dehydrogenase C-terminal domain-like"/>
    <property type="match status" value="1"/>
</dbReference>
<dbReference type="Gene3D" id="1.10.540.10">
    <property type="entry name" value="Acyl-CoA dehydrogenase/oxidase, N-terminal domain"/>
    <property type="match status" value="1"/>
</dbReference>
<organism evidence="8 9">
    <name type="scientific">Parahaliea aestuarii</name>
    <dbReference type="NCBI Taxonomy" id="1852021"/>
    <lineage>
        <taxon>Bacteria</taxon>
        <taxon>Pseudomonadati</taxon>
        <taxon>Pseudomonadota</taxon>
        <taxon>Gammaproteobacteria</taxon>
        <taxon>Cellvibrionales</taxon>
        <taxon>Halieaceae</taxon>
        <taxon>Parahaliea</taxon>
    </lineage>
</organism>
<dbReference type="RefSeq" id="WP_148064894.1">
    <property type="nucleotide sequence ID" value="NZ_VRYZ01000006.1"/>
</dbReference>
<dbReference type="GO" id="GO:0003995">
    <property type="term" value="F:acyl-CoA dehydrogenase activity"/>
    <property type="evidence" value="ECO:0007669"/>
    <property type="project" value="TreeGrafter"/>
</dbReference>
<keyword evidence="5" id="KW-0560">Oxidoreductase</keyword>
<evidence type="ECO:0000313" key="9">
    <source>
        <dbReference type="Proteomes" id="UP000321933"/>
    </source>
</evidence>